<feature type="domain" description="Integrase zinc-binding" evidence="1">
    <location>
        <begin position="160"/>
        <end position="211"/>
    </location>
</feature>
<gene>
    <name evidence="2" type="ORF">AFUS01_LOCUS16606</name>
</gene>
<dbReference type="Pfam" id="PF17921">
    <property type="entry name" value="Integrase_H2C2"/>
    <property type="match status" value="1"/>
</dbReference>
<reference evidence="2" key="1">
    <citation type="submission" date="2021-06" db="EMBL/GenBank/DDBJ databases">
        <authorList>
            <person name="Hodson N. C."/>
            <person name="Mongue J. A."/>
            <person name="Jaron S. K."/>
        </authorList>
    </citation>
    <scope>NUCLEOTIDE SEQUENCE</scope>
</reference>
<protein>
    <recommendedName>
        <fullName evidence="1">Integrase zinc-binding domain-containing protein</fullName>
    </recommendedName>
</protein>
<evidence type="ECO:0000259" key="1">
    <source>
        <dbReference type="Pfam" id="PF17921"/>
    </source>
</evidence>
<feature type="non-terminal residue" evidence="2">
    <location>
        <position position="1"/>
    </location>
</feature>
<sequence length="423" mass="47491">LSIWWNGPSWSKEANFNFADEIQPSLPNPMPEVRKVKALFTTSDFPILERYSSLTRLLRVVAMCFRISPERRTAVAGQEFSVSELLTSLQRCISLSQREAFSQEIQALQGNLTLNKRSKILALSQFLDSIGLLRVGGRLKHSSLPEDQKHPILLPSSGNFTRLVIANEHQRCLHAGPQLLLSKLQLRYWIPRGRVIVSNLVKKCTTCFRQRAATLTQKMGDLPATRVNPGRPFSKTGVDFAGPFNIKRSMGPRNKKVVKGYVCVFVCFTTHSIHLEAVSDLTTASFLSCLKRFVSRRGLCSDIFSDCGSNFVGADRELRRDSEFLRTTDGVTEVTKSLSSQGVKWHFNPPSSPHFGGLWESCVRLFKGHRKRVIGATTLNFEEFTTILTQIEACINSRPITPLSSDPNDLSALTHGHFWSVDH</sequence>
<dbReference type="EMBL" id="CAJVCH010153720">
    <property type="protein sequence ID" value="CAG7727779.1"/>
    <property type="molecule type" value="Genomic_DNA"/>
</dbReference>
<evidence type="ECO:0000313" key="2">
    <source>
        <dbReference type="EMBL" id="CAG7727779.1"/>
    </source>
</evidence>
<accession>A0A8J2K0Y0</accession>
<dbReference type="PANTHER" id="PTHR47331">
    <property type="entry name" value="PHD-TYPE DOMAIN-CONTAINING PROTEIN"/>
    <property type="match status" value="1"/>
</dbReference>
<dbReference type="InterPro" id="IPR041588">
    <property type="entry name" value="Integrase_H2C2"/>
</dbReference>
<dbReference type="AlphaFoldDB" id="A0A8J2K0Y0"/>
<evidence type="ECO:0000313" key="3">
    <source>
        <dbReference type="Proteomes" id="UP000708208"/>
    </source>
</evidence>
<proteinExistence type="predicted"/>
<dbReference type="OrthoDB" id="8036689at2759"/>
<keyword evidence="3" id="KW-1185">Reference proteome</keyword>
<dbReference type="Proteomes" id="UP000708208">
    <property type="component" value="Unassembled WGS sequence"/>
</dbReference>
<organism evidence="2 3">
    <name type="scientific">Allacma fusca</name>
    <dbReference type="NCBI Taxonomy" id="39272"/>
    <lineage>
        <taxon>Eukaryota</taxon>
        <taxon>Metazoa</taxon>
        <taxon>Ecdysozoa</taxon>
        <taxon>Arthropoda</taxon>
        <taxon>Hexapoda</taxon>
        <taxon>Collembola</taxon>
        <taxon>Symphypleona</taxon>
        <taxon>Sminthuridae</taxon>
        <taxon>Allacma</taxon>
    </lineage>
</organism>
<name>A0A8J2K0Y0_9HEXA</name>
<comment type="caution">
    <text evidence="2">The sequence shown here is derived from an EMBL/GenBank/DDBJ whole genome shotgun (WGS) entry which is preliminary data.</text>
</comment>